<dbReference type="Proteomes" id="UP001277761">
    <property type="component" value="Unassembled WGS sequence"/>
</dbReference>
<sequence length="132" mass="14500">MDAHDDGSAAVPTPAGAAPEASGSPLLEISNRVVALHKRYSGKGPESARTHYHGDLVVVILRGGYTRIEQTLIEEGHEDTVHVQRRELQQIMRDEYVQIVRSATGREIEAFLSANHHDPDVQVEIFLLADPA</sequence>
<name>A0ABU4VPG6_9ACTN</name>
<dbReference type="RefSeq" id="WP_319955908.1">
    <property type="nucleotide sequence ID" value="NZ_JAXAVX010000020.1"/>
</dbReference>
<evidence type="ECO:0000256" key="1">
    <source>
        <dbReference type="SAM" id="MobiDB-lite"/>
    </source>
</evidence>
<feature type="domain" description="Na+-translocating membrane potential-generating system MpsC" evidence="2">
    <location>
        <begin position="28"/>
        <end position="129"/>
    </location>
</feature>
<organism evidence="3 4">
    <name type="scientific">Patulibacter brassicae</name>
    <dbReference type="NCBI Taxonomy" id="1705717"/>
    <lineage>
        <taxon>Bacteria</taxon>
        <taxon>Bacillati</taxon>
        <taxon>Actinomycetota</taxon>
        <taxon>Thermoleophilia</taxon>
        <taxon>Solirubrobacterales</taxon>
        <taxon>Patulibacteraceae</taxon>
        <taxon>Patulibacter</taxon>
    </lineage>
</organism>
<dbReference type="EMBL" id="JAXAVX010000020">
    <property type="protein sequence ID" value="MDX8153759.1"/>
    <property type="molecule type" value="Genomic_DNA"/>
</dbReference>
<gene>
    <name evidence="3" type="ORF">SK069_19335</name>
</gene>
<protein>
    <submittedName>
        <fullName evidence="3">Na-translocating system protein MpsC family protein</fullName>
    </submittedName>
</protein>
<comment type="caution">
    <text evidence="3">The sequence shown here is derived from an EMBL/GenBank/DDBJ whole genome shotgun (WGS) entry which is preliminary data.</text>
</comment>
<evidence type="ECO:0000313" key="4">
    <source>
        <dbReference type="Proteomes" id="UP001277761"/>
    </source>
</evidence>
<dbReference type="Pfam" id="PF10057">
    <property type="entry name" value="MpsC"/>
    <property type="match status" value="1"/>
</dbReference>
<feature type="region of interest" description="Disordered" evidence="1">
    <location>
        <begin position="1"/>
        <end position="24"/>
    </location>
</feature>
<reference evidence="3 4" key="1">
    <citation type="submission" date="2023-11" db="EMBL/GenBank/DDBJ databases">
        <authorList>
            <person name="Xu M."/>
            <person name="Jiang T."/>
        </authorList>
    </citation>
    <scope>NUCLEOTIDE SEQUENCE [LARGE SCALE GENOMIC DNA]</scope>
    <source>
        <strain evidence="3 4">SD</strain>
    </source>
</reference>
<evidence type="ECO:0000259" key="2">
    <source>
        <dbReference type="Pfam" id="PF10057"/>
    </source>
</evidence>
<evidence type="ECO:0000313" key="3">
    <source>
        <dbReference type="EMBL" id="MDX8153759.1"/>
    </source>
</evidence>
<proteinExistence type="predicted"/>
<dbReference type="InterPro" id="IPR018745">
    <property type="entry name" value="MpsC"/>
</dbReference>
<keyword evidence="4" id="KW-1185">Reference proteome</keyword>
<feature type="compositionally biased region" description="Low complexity" evidence="1">
    <location>
        <begin position="12"/>
        <end position="24"/>
    </location>
</feature>
<accession>A0ABU4VPG6</accession>